<sequence length="318" mass="35840">MRKSIFHEDWWLNALAPGRWREVTCHRGGRLAGSLRFVERCEGNVKICEMPQITRFLGPVVAPQAGKTETRIRSTHSIVAELLKQVAGHDHVEMTLDSGFGDLAPFLAAGYDVKVHPTFLLDCRSESIDPLWAGLRDKTKNIIRRARERLTVCELDDVNKFASFYEANLEGAESYFDLALLAPAFAAASVRRQCKIVAAVDAEGVTHAKVFFVWDDKYVHYFLSTRDKNVAHPGAVSLLLWSGIELAHSLGLCFDFDGGIANDARYRFMVAFGGEVANRFDIVRSTANYRVQHTIRRIPRALMRRISPRNGMAQFALW</sequence>
<protein>
    <submittedName>
        <fullName evidence="1">Acetyltransferase (GNAT) domain-containing protein</fullName>
    </submittedName>
</protein>
<dbReference type="GO" id="GO:0016740">
    <property type="term" value="F:transferase activity"/>
    <property type="evidence" value="ECO:0007669"/>
    <property type="project" value="UniProtKB-KW"/>
</dbReference>
<dbReference type="InterPro" id="IPR016181">
    <property type="entry name" value="Acyl_CoA_acyltransferase"/>
</dbReference>
<keyword evidence="1" id="KW-0808">Transferase</keyword>
<name>A0A1M7BP07_9BRAD</name>
<proteinExistence type="predicted"/>
<evidence type="ECO:0000313" key="1">
    <source>
        <dbReference type="EMBL" id="SED58486.1"/>
    </source>
</evidence>
<dbReference type="AlphaFoldDB" id="A0A1M7BP07"/>
<organism evidence="1 2">
    <name type="scientific">Bradyrhizobium lablabi</name>
    <dbReference type="NCBI Taxonomy" id="722472"/>
    <lineage>
        <taxon>Bacteria</taxon>
        <taxon>Pseudomonadati</taxon>
        <taxon>Pseudomonadota</taxon>
        <taxon>Alphaproteobacteria</taxon>
        <taxon>Hyphomicrobiales</taxon>
        <taxon>Nitrobacteraceae</taxon>
        <taxon>Bradyrhizobium</taxon>
    </lineage>
</organism>
<dbReference type="Proteomes" id="UP000183208">
    <property type="component" value="Unassembled WGS sequence"/>
</dbReference>
<dbReference type="RefSeq" id="WP_074823620.1">
    <property type="nucleotide sequence ID" value="NZ_FNTI01000001.1"/>
</dbReference>
<reference evidence="1 2" key="1">
    <citation type="submission" date="2016-10" db="EMBL/GenBank/DDBJ databases">
        <authorList>
            <person name="de Groot N.N."/>
        </authorList>
    </citation>
    <scope>NUCLEOTIDE SEQUENCE [LARGE SCALE GENOMIC DNA]</scope>
    <source>
        <strain evidence="1 2">GAS522</strain>
    </source>
</reference>
<gene>
    <name evidence="1" type="ORF">SAMN05444171_4521</name>
</gene>
<evidence type="ECO:0000313" key="2">
    <source>
        <dbReference type="Proteomes" id="UP000183208"/>
    </source>
</evidence>
<dbReference type="Gene3D" id="3.40.630.30">
    <property type="match status" value="1"/>
</dbReference>
<accession>A0A1M7BP07</accession>
<dbReference type="SUPFAM" id="SSF55729">
    <property type="entry name" value="Acyl-CoA N-acyltransferases (Nat)"/>
    <property type="match status" value="1"/>
</dbReference>
<dbReference type="EMBL" id="FNTI01000001">
    <property type="protein sequence ID" value="SED58486.1"/>
    <property type="molecule type" value="Genomic_DNA"/>
</dbReference>